<dbReference type="InterPro" id="IPR050747">
    <property type="entry name" value="Mitochondrial_chaperone_BCS1"/>
</dbReference>
<dbReference type="OrthoDB" id="1305024at2759"/>
<dbReference type="EMBL" id="BDDD01000208">
    <property type="protein sequence ID" value="GAV61533.1"/>
    <property type="molecule type" value="Genomic_DNA"/>
</dbReference>
<dbReference type="Pfam" id="PF25568">
    <property type="entry name" value="AAA_lid_At3g28540"/>
    <property type="match status" value="1"/>
</dbReference>
<dbReference type="InterPro" id="IPR058017">
    <property type="entry name" value="At3g28540-like_C"/>
</dbReference>
<name>A0A1Q3B141_CEPFO</name>
<organism evidence="2 3">
    <name type="scientific">Cephalotus follicularis</name>
    <name type="common">Albany pitcher plant</name>
    <dbReference type="NCBI Taxonomy" id="3775"/>
    <lineage>
        <taxon>Eukaryota</taxon>
        <taxon>Viridiplantae</taxon>
        <taxon>Streptophyta</taxon>
        <taxon>Embryophyta</taxon>
        <taxon>Tracheophyta</taxon>
        <taxon>Spermatophyta</taxon>
        <taxon>Magnoliopsida</taxon>
        <taxon>eudicotyledons</taxon>
        <taxon>Gunneridae</taxon>
        <taxon>Pentapetalae</taxon>
        <taxon>rosids</taxon>
        <taxon>fabids</taxon>
        <taxon>Oxalidales</taxon>
        <taxon>Cephalotaceae</taxon>
        <taxon>Cephalotus</taxon>
    </lineage>
</organism>
<keyword evidence="3" id="KW-1185">Reference proteome</keyword>
<dbReference type="STRING" id="3775.A0A1Q3B141"/>
<comment type="caution">
    <text evidence="2">The sequence shown here is derived from an EMBL/GenBank/DDBJ whole genome shotgun (WGS) entry which is preliminary data.</text>
</comment>
<feature type="non-terminal residue" evidence="2">
    <location>
        <position position="1"/>
    </location>
</feature>
<sequence length="112" mass="12601">QVTLSGQLNFMDGLWSSCGMNRLLLRPGRMDLHNPMSYCTPCGFKMLASNYLGISEQSLFSETEQLIVTSKVTPAEVGKQLMRIFPSRCLLSYYQSLIIQSDFLPNKIEVGD</sequence>
<evidence type="ECO:0000259" key="1">
    <source>
        <dbReference type="Pfam" id="PF25568"/>
    </source>
</evidence>
<reference evidence="3" key="1">
    <citation type="submission" date="2016-04" db="EMBL/GenBank/DDBJ databases">
        <title>Cephalotus genome sequencing.</title>
        <authorList>
            <person name="Fukushima K."/>
            <person name="Hasebe M."/>
            <person name="Fang X."/>
        </authorList>
    </citation>
    <scope>NUCLEOTIDE SEQUENCE [LARGE SCALE GENOMIC DNA]</scope>
    <source>
        <strain evidence="3">cv. St1</strain>
    </source>
</reference>
<dbReference type="PANTHER" id="PTHR23070">
    <property type="entry name" value="BCS1 AAA-TYPE ATPASE"/>
    <property type="match status" value="1"/>
</dbReference>
<protein>
    <recommendedName>
        <fullName evidence="1">AAA+ ATPase At3g28540-like C-terminal domain-containing protein</fullName>
    </recommendedName>
</protein>
<dbReference type="Gene3D" id="6.10.280.40">
    <property type="match status" value="1"/>
</dbReference>
<evidence type="ECO:0000313" key="3">
    <source>
        <dbReference type="Proteomes" id="UP000187406"/>
    </source>
</evidence>
<gene>
    <name evidence="2" type="ORF">CFOL_v3_05060</name>
</gene>
<dbReference type="AlphaFoldDB" id="A0A1Q3B141"/>
<proteinExistence type="predicted"/>
<accession>A0A1Q3B141</accession>
<evidence type="ECO:0000313" key="2">
    <source>
        <dbReference type="EMBL" id="GAV61533.1"/>
    </source>
</evidence>
<dbReference type="InParanoid" id="A0A1Q3B141"/>
<feature type="domain" description="AAA+ ATPase At3g28540-like C-terminal" evidence="1">
    <location>
        <begin position="39"/>
        <end position="84"/>
    </location>
</feature>
<dbReference type="Proteomes" id="UP000187406">
    <property type="component" value="Unassembled WGS sequence"/>
</dbReference>